<dbReference type="InterPro" id="IPR000863">
    <property type="entry name" value="Sulfotransferase_dom"/>
</dbReference>
<dbReference type="Gene3D" id="3.40.50.300">
    <property type="entry name" value="P-loop containing nucleotide triphosphate hydrolases"/>
    <property type="match status" value="2"/>
</dbReference>
<gene>
    <name evidence="4" type="ORF">DGAL_LOCUS7696</name>
</gene>
<comment type="caution">
    <text evidence="4">The sequence shown here is derived from an EMBL/GenBank/DDBJ whole genome shotgun (WGS) entry which is preliminary data.</text>
</comment>
<dbReference type="OrthoDB" id="205623at2759"/>
<dbReference type="Pfam" id="PF00685">
    <property type="entry name" value="Sulfotransfer_1"/>
    <property type="match status" value="1"/>
</dbReference>
<evidence type="ECO:0000256" key="1">
    <source>
        <dbReference type="ARBA" id="ARBA00005771"/>
    </source>
</evidence>
<name>A0A8J2RLK7_9CRUS</name>
<reference evidence="4" key="1">
    <citation type="submission" date="2021-11" db="EMBL/GenBank/DDBJ databases">
        <authorList>
            <person name="Schell T."/>
        </authorList>
    </citation>
    <scope>NUCLEOTIDE SEQUENCE</scope>
    <source>
        <strain evidence="4">M5</strain>
    </source>
</reference>
<proteinExistence type="inferred from homology"/>
<dbReference type="EMBL" id="CAKKLH010000156">
    <property type="protein sequence ID" value="CAH0104771.1"/>
    <property type="molecule type" value="Genomic_DNA"/>
</dbReference>
<comment type="similarity">
    <text evidence="1">Belongs to the sulfotransferase 1 family.</text>
</comment>
<accession>A0A8J2RLK7</accession>
<evidence type="ECO:0000313" key="4">
    <source>
        <dbReference type="EMBL" id="CAH0104771.1"/>
    </source>
</evidence>
<evidence type="ECO:0000259" key="3">
    <source>
        <dbReference type="Pfam" id="PF00685"/>
    </source>
</evidence>
<evidence type="ECO:0000256" key="2">
    <source>
        <dbReference type="ARBA" id="ARBA00022679"/>
    </source>
</evidence>
<feature type="domain" description="Sulfotransferase" evidence="3">
    <location>
        <begin position="94"/>
        <end position="187"/>
    </location>
</feature>
<dbReference type="SUPFAM" id="SSF52540">
    <property type="entry name" value="P-loop containing nucleoside triphosphate hydrolases"/>
    <property type="match status" value="1"/>
</dbReference>
<dbReference type="Proteomes" id="UP000789390">
    <property type="component" value="Unassembled WGS sequence"/>
</dbReference>
<dbReference type="InterPro" id="IPR027417">
    <property type="entry name" value="P-loop_NTPase"/>
</dbReference>
<protein>
    <recommendedName>
        <fullName evidence="3">Sulfotransferase domain-containing protein</fullName>
    </recommendedName>
</protein>
<organism evidence="4 5">
    <name type="scientific">Daphnia galeata</name>
    <dbReference type="NCBI Taxonomy" id="27404"/>
    <lineage>
        <taxon>Eukaryota</taxon>
        <taxon>Metazoa</taxon>
        <taxon>Ecdysozoa</taxon>
        <taxon>Arthropoda</taxon>
        <taxon>Crustacea</taxon>
        <taxon>Branchiopoda</taxon>
        <taxon>Diplostraca</taxon>
        <taxon>Cladocera</taxon>
        <taxon>Anomopoda</taxon>
        <taxon>Daphniidae</taxon>
        <taxon>Daphnia</taxon>
    </lineage>
</organism>
<keyword evidence="2" id="KW-0808">Transferase</keyword>
<dbReference type="GO" id="GO:0008146">
    <property type="term" value="F:sulfotransferase activity"/>
    <property type="evidence" value="ECO:0007669"/>
    <property type="project" value="InterPro"/>
</dbReference>
<dbReference type="PANTHER" id="PTHR11783">
    <property type="entry name" value="SULFOTRANSFERASE SULT"/>
    <property type="match status" value="1"/>
</dbReference>
<keyword evidence="5" id="KW-1185">Reference proteome</keyword>
<evidence type="ECO:0000313" key="5">
    <source>
        <dbReference type="Proteomes" id="UP000789390"/>
    </source>
</evidence>
<dbReference type="AlphaFoldDB" id="A0A8J2RLK7"/>
<sequence length="201" mass="23201">MAQEIKKMAFKFEFHSIPETRTAPFTDNFIFSEGLARSEPGGFFLTPELGRHLESAAPQMNELMPSVEAIDKMPSPRVIKSHLPFPLLPSNLLDLCKNLRAEVEKVARFLRKPLTEENMTKLLEHLKFDNISKNESVNFEMVKPIGFLNEDNGTFIREGKTGDWKNHFNPKLNRRIDAWVESNLADTDLRFEMELAQVRRP</sequence>